<name>A0ABX1SEB7_9PSEU</name>
<evidence type="ECO:0000313" key="2">
    <source>
        <dbReference type="Proteomes" id="UP000820669"/>
    </source>
</evidence>
<reference evidence="1 2" key="1">
    <citation type="submission" date="2020-04" db="EMBL/GenBank/DDBJ databases">
        <authorList>
            <person name="Klaysubun C."/>
            <person name="Duangmal K."/>
            <person name="Lipun K."/>
        </authorList>
    </citation>
    <scope>NUCLEOTIDE SEQUENCE [LARGE SCALE GENOMIC DNA]</scope>
    <source>
        <strain evidence="1 2">K10HN5</strain>
    </source>
</reference>
<dbReference type="Proteomes" id="UP000820669">
    <property type="component" value="Unassembled WGS sequence"/>
</dbReference>
<organism evidence="1 2">
    <name type="scientific">Pseudonocardia acidicola</name>
    <dbReference type="NCBI Taxonomy" id="2724939"/>
    <lineage>
        <taxon>Bacteria</taxon>
        <taxon>Bacillati</taxon>
        <taxon>Actinomycetota</taxon>
        <taxon>Actinomycetes</taxon>
        <taxon>Pseudonocardiales</taxon>
        <taxon>Pseudonocardiaceae</taxon>
        <taxon>Pseudonocardia</taxon>
    </lineage>
</organism>
<comment type="caution">
    <text evidence="1">The sequence shown here is derived from an EMBL/GenBank/DDBJ whole genome shotgun (WGS) entry which is preliminary data.</text>
</comment>
<accession>A0ABX1SEB7</accession>
<keyword evidence="2" id="KW-1185">Reference proteome</keyword>
<gene>
    <name evidence="1" type="ORF">HF526_16255</name>
</gene>
<dbReference type="RefSeq" id="WP_169382294.1">
    <property type="nucleotide sequence ID" value="NZ_JAAXLA010000028.1"/>
</dbReference>
<sequence length="116" mass="12247">MTTAQVTSDALEVTFTPGEKLAGLVRDIRIPLSAVRGAEVVADGLGATHGLRAPGLSLPGVRKIGTWRRPGEKALVSVRRDRPAVRVSLTGQHYDTLLLDVADPAGLVDRLTAASR</sequence>
<evidence type="ECO:0000313" key="1">
    <source>
        <dbReference type="EMBL" id="NMH98847.1"/>
    </source>
</evidence>
<proteinExistence type="predicted"/>
<dbReference type="EMBL" id="JAAXLA010000028">
    <property type="protein sequence ID" value="NMH98847.1"/>
    <property type="molecule type" value="Genomic_DNA"/>
</dbReference>
<evidence type="ECO:0008006" key="3">
    <source>
        <dbReference type="Google" id="ProtNLM"/>
    </source>
</evidence>
<protein>
    <recommendedName>
        <fullName evidence="3">Bacterial Pleckstrin homology domain-containing protein</fullName>
    </recommendedName>
</protein>